<evidence type="ECO:0008006" key="3">
    <source>
        <dbReference type="Google" id="ProtNLM"/>
    </source>
</evidence>
<organism evidence="1 2">
    <name type="scientific">Aquamicrobium aerolatum DSM 21857</name>
    <dbReference type="NCBI Taxonomy" id="1121003"/>
    <lineage>
        <taxon>Bacteria</taxon>
        <taxon>Pseudomonadati</taxon>
        <taxon>Pseudomonadota</taxon>
        <taxon>Alphaproteobacteria</taxon>
        <taxon>Hyphomicrobiales</taxon>
        <taxon>Phyllobacteriaceae</taxon>
        <taxon>Aerobium</taxon>
    </lineage>
</organism>
<dbReference type="EMBL" id="FORF01000016">
    <property type="protein sequence ID" value="SFJ36088.1"/>
    <property type="molecule type" value="Genomic_DNA"/>
</dbReference>
<gene>
    <name evidence="1" type="ORF">SAMN03080618_02742</name>
</gene>
<proteinExistence type="predicted"/>
<keyword evidence="2" id="KW-1185">Reference proteome</keyword>
<dbReference type="STRING" id="1121003.SAMN03080618_02742"/>
<dbReference type="SUPFAM" id="SSF55811">
    <property type="entry name" value="Nudix"/>
    <property type="match status" value="1"/>
</dbReference>
<dbReference type="AlphaFoldDB" id="A0A1I3QPT7"/>
<dbReference type="InterPro" id="IPR015797">
    <property type="entry name" value="NUDIX_hydrolase-like_dom_sf"/>
</dbReference>
<accession>A0A1I3QPT7</accession>
<dbReference type="OrthoDB" id="9806849at2"/>
<dbReference type="Proteomes" id="UP000242763">
    <property type="component" value="Unassembled WGS sequence"/>
</dbReference>
<reference evidence="2" key="1">
    <citation type="submission" date="2016-10" db="EMBL/GenBank/DDBJ databases">
        <authorList>
            <person name="Varghese N."/>
            <person name="Submissions S."/>
        </authorList>
    </citation>
    <scope>NUCLEOTIDE SEQUENCE [LARGE SCALE GENOMIC DNA]</scope>
    <source>
        <strain evidence="2">DSM 21857</strain>
    </source>
</reference>
<evidence type="ECO:0000313" key="1">
    <source>
        <dbReference type="EMBL" id="SFJ36088.1"/>
    </source>
</evidence>
<evidence type="ECO:0000313" key="2">
    <source>
        <dbReference type="Proteomes" id="UP000242763"/>
    </source>
</evidence>
<dbReference type="RefSeq" id="WP_091523393.1">
    <property type="nucleotide sequence ID" value="NZ_FORF01000016.1"/>
</dbReference>
<sequence>MSIDLERDIIVTVRAVDVTLDPSAHPFALEHEDEIAAYWQEITQEYPALFNGEVALLSRLGIDRDILVGRCHIVRYATFVYWRKLRAIAGAGHFYAHPMLVSSDGALIAVRMAKHTLNAGRVYFAAGSFEPADFRDGKADLERNMFREVVEETGLDLASAPHDDDYQILSKATGTVIFRRYFLDRTAEELVAAISAHVAGEAEPEIEGPVVIRNLRDLPENLAPQMPALIDWHFSRPASG</sequence>
<name>A0A1I3QPT7_9HYPH</name>
<protein>
    <recommendedName>
        <fullName evidence="3">Nudix hydrolase domain-containing protein</fullName>
    </recommendedName>
</protein>